<dbReference type="EMBL" id="CP002271">
    <property type="protein sequence ID" value="ADO68984.1"/>
    <property type="molecule type" value="Genomic_DNA"/>
</dbReference>
<name>E3FG49_STIAD</name>
<dbReference type="RefSeq" id="WP_013374540.1">
    <property type="nucleotide sequence ID" value="NC_014623.1"/>
</dbReference>
<organism evidence="2 3">
    <name type="scientific">Stigmatella aurantiaca (strain DW4/3-1)</name>
    <dbReference type="NCBI Taxonomy" id="378806"/>
    <lineage>
        <taxon>Bacteria</taxon>
        <taxon>Pseudomonadati</taxon>
        <taxon>Myxococcota</taxon>
        <taxon>Myxococcia</taxon>
        <taxon>Myxococcales</taxon>
        <taxon>Cystobacterineae</taxon>
        <taxon>Archangiaceae</taxon>
        <taxon>Stigmatella</taxon>
    </lineage>
</organism>
<feature type="chain" id="PRO_5003169775" description="Lipoprotein" evidence="1">
    <location>
        <begin position="20"/>
        <end position="115"/>
    </location>
</feature>
<dbReference type="KEGG" id="sur:STAUR_1180"/>
<accession>E3FG49</accession>
<dbReference type="HOGENOM" id="CLU_2080803_0_0_7"/>
<evidence type="ECO:0000256" key="1">
    <source>
        <dbReference type="SAM" id="SignalP"/>
    </source>
</evidence>
<evidence type="ECO:0000313" key="3">
    <source>
        <dbReference type="Proteomes" id="UP000001351"/>
    </source>
</evidence>
<keyword evidence="3" id="KW-1185">Reference proteome</keyword>
<protein>
    <recommendedName>
        <fullName evidence="4">Lipoprotein</fullName>
    </recommendedName>
</protein>
<gene>
    <name evidence="2" type="ordered locus">STAUR_1180</name>
</gene>
<dbReference type="PROSITE" id="PS51257">
    <property type="entry name" value="PROKAR_LIPOPROTEIN"/>
    <property type="match status" value="1"/>
</dbReference>
<proteinExistence type="predicted"/>
<evidence type="ECO:0008006" key="4">
    <source>
        <dbReference type="Google" id="ProtNLM"/>
    </source>
</evidence>
<feature type="signal peptide" evidence="1">
    <location>
        <begin position="1"/>
        <end position="19"/>
    </location>
</feature>
<evidence type="ECO:0000313" key="2">
    <source>
        <dbReference type="EMBL" id="ADO68984.1"/>
    </source>
</evidence>
<dbReference type="OrthoDB" id="5516368at2"/>
<dbReference type="AlphaFoldDB" id="E3FG49"/>
<keyword evidence="1" id="KW-0732">Signal</keyword>
<dbReference type="Proteomes" id="UP000001351">
    <property type="component" value="Chromosome"/>
</dbReference>
<sequence>MHRKRMLWGVAACFALALAACGTPELEGEAAVSAPELEQGIGVTPLCPSDMYYVGTIQSKTEWAASCGGCTTSGLAGRKGTVYERCCRQDRAGDAGPVCGAWTLIKSVCQVCGPE</sequence>
<reference evidence="2 3" key="1">
    <citation type="journal article" date="2011" name="Mol. Biol. Evol.">
        <title>Comparative genomic analysis of fruiting body formation in Myxococcales.</title>
        <authorList>
            <person name="Huntley S."/>
            <person name="Hamann N."/>
            <person name="Wegener-Feldbrugge S."/>
            <person name="Treuner-Lange A."/>
            <person name="Kube M."/>
            <person name="Reinhardt R."/>
            <person name="Klages S."/>
            <person name="Muller R."/>
            <person name="Ronning C.M."/>
            <person name="Nierman W.C."/>
            <person name="Sogaard-Andersen L."/>
        </authorList>
    </citation>
    <scope>NUCLEOTIDE SEQUENCE [LARGE SCALE GENOMIC DNA]</scope>
    <source>
        <strain evidence="2 3">DW4/3-1</strain>
    </source>
</reference>